<evidence type="ECO:0000313" key="1">
    <source>
        <dbReference type="EMBL" id="CAH0025011.1"/>
    </source>
</evidence>
<gene>
    <name evidence="1" type="ORF">CRHIZ90672A_00005156</name>
</gene>
<dbReference type="Proteomes" id="UP000696573">
    <property type="component" value="Unassembled WGS sequence"/>
</dbReference>
<comment type="caution">
    <text evidence="1">The sequence shown here is derived from an EMBL/GenBank/DDBJ whole genome shotgun (WGS) entry which is preliminary data.</text>
</comment>
<dbReference type="AlphaFoldDB" id="A0A9N9VL04"/>
<keyword evidence="2" id="KW-1185">Reference proteome</keyword>
<evidence type="ECO:0000313" key="2">
    <source>
        <dbReference type="Proteomes" id="UP000696573"/>
    </source>
</evidence>
<organism evidence="1 2">
    <name type="scientific">Clonostachys rhizophaga</name>
    <dbReference type="NCBI Taxonomy" id="160324"/>
    <lineage>
        <taxon>Eukaryota</taxon>
        <taxon>Fungi</taxon>
        <taxon>Dikarya</taxon>
        <taxon>Ascomycota</taxon>
        <taxon>Pezizomycotina</taxon>
        <taxon>Sordariomycetes</taxon>
        <taxon>Hypocreomycetidae</taxon>
        <taxon>Hypocreales</taxon>
        <taxon>Bionectriaceae</taxon>
        <taxon>Clonostachys</taxon>
    </lineage>
</organism>
<dbReference type="EMBL" id="CABFNQ020000702">
    <property type="protein sequence ID" value="CAH0025011.1"/>
    <property type="molecule type" value="Genomic_DNA"/>
</dbReference>
<name>A0A9N9VL04_9HYPO</name>
<sequence length="118" mass="13651">MPEPPDELVLKMSLCIAYYGLILRFSDKQESLFAERANIQPIWEDGAALPGWGVLPSRVNIRSVPQEITGYFGSFWPQPEEHWAATRVCGRHWDSWMCYSWENLCVELQLPTKYTDNA</sequence>
<accession>A0A9N9VL04</accession>
<reference evidence="1" key="1">
    <citation type="submission" date="2021-10" db="EMBL/GenBank/DDBJ databases">
        <authorList>
            <person name="Piombo E."/>
        </authorList>
    </citation>
    <scope>NUCLEOTIDE SEQUENCE</scope>
</reference>
<protein>
    <submittedName>
        <fullName evidence="1">Uncharacterized protein</fullName>
    </submittedName>
</protein>
<proteinExistence type="predicted"/>